<comment type="caution">
    <text evidence="2">The sequence shown here is derived from an EMBL/GenBank/DDBJ whole genome shotgun (WGS) entry which is preliminary data.</text>
</comment>
<accession>A0A1L8TS69</accession>
<gene>
    <name evidence="2" type="ORF">RV04_GL000275</name>
</gene>
<evidence type="ECO:0000259" key="1">
    <source>
        <dbReference type="Pfam" id="PF08349"/>
    </source>
</evidence>
<reference evidence="2 3" key="1">
    <citation type="submission" date="2014-12" db="EMBL/GenBank/DDBJ databases">
        <title>Draft genome sequences of 29 type strains of Enterococci.</title>
        <authorList>
            <person name="Zhong Z."/>
            <person name="Sun Z."/>
            <person name="Liu W."/>
            <person name="Zhang W."/>
            <person name="Zhang H."/>
        </authorList>
    </citation>
    <scope>NUCLEOTIDE SEQUENCE [LARGE SCALE GENOMIC DNA]</scope>
    <source>
        <strain evidence="2 3">DSM 17122</strain>
    </source>
</reference>
<dbReference type="STRING" id="249189.RV04_GL000275"/>
<dbReference type="Proteomes" id="UP000182077">
    <property type="component" value="Unassembled WGS sequence"/>
</dbReference>
<dbReference type="AlphaFoldDB" id="A0A1L8TS69"/>
<keyword evidence="3" id="KW-1185">Reference proteome</keyword>
<dbReference type="EMBL" id="JXKQ01000001">
    <property type="protein sequence ID" value="OJG47028.1"/>
    <property type="molecule type" value="Genomic_DNA"/>
</dbReference>
<sequence length="126" mass="15139">MIEMCELKVAQKEWAKWKYYVMARSQASYVDLRQLFSGNQWSQEKEAHFKQQIAAVKKLPVNVKARRNAYEHVWGYFKKMVTHQERATFLRLVQAMTETQDEALPYLKQLAEKYQIAYILDSYFFD</sequence>
<dbReference type="Pfam" id="PF08349">
    <property type="entry name" value="DUF1722"/>
    <property type="match status" value="1"/>
</dbReference>
<evidence type="ECO:0000313" key="2">
    <source>
        <dbReference type="EMBL" id="OJG47028.1"/>
    </source>
</evidence>
<dbReference type="InterPro" id="IPR013560">
    <property type="entry name" value="DUF1722"/>
</dbReference>
<name>A0A1L8TS69_9ENTE</name>
<feature type="domain" description="DUF1722" evidence="1">
    <location>
        <begin position="18"/>
        <end position="126"/>
    </location>
</feature>
<protein>
    <recommendedName>
        <fullName evidence="1">DUF1722 domain-containing protein</fullName>
    </recommendedName>
</protein>
<proteinExistence type="predicted"/>
<evidence type="ECO:0000313" key="3">
    <source>
        <dbReference type="Proteomes" id="UP000182077"/>
    </source>
</evidence>
<organism evidence="2 3">
    <name type="scientific">Enterococcus hermanniensis</name>
    <dbReference type="NCBI Taxonomy" id="249189"/>
    <lineage>
        <taxon>Bacteria</taxon>
        <taxon>Bacillati</taxon>
        <taxon>Bacillota</taxon>
        <taxon>Bacilli</taxon>
        <taxon>Lactobacillales</taxon>
        <taxon>Enterococcaceae</taxon>
        <taxon>Enterococcus</taxon>
    </lineage>
</organism>